<organism evidence="2 3">
    <name type="scientific">Kwoniella europaea PYCC6329</name>
    <dbReference type="NCBI Taxonomy" id="1423913"/>
    <lineage>
        <taxon>Eukaryota</taxon>
        <taxon>Fungi</taxon>
        <taxon>Dikarya</taxon>
        <taxon>Basidiomycota</taxon>
        <taxon>Agaricomycotina</taxon>
        <taxon>Tremellomycetes</taxon>
        <taxon>Tremellales</taxon>
        <taxon>Cryptococcaceae</taxon>
        <taxon>Kwoniella</taxon>
    </lineage>
</organism>
<evidence type="ECO:0008006" key="4">
    <source>
        <dbReference type="Google" id="ProtNLM"/>
    </source>
</evidence>
<protein>
    <recommendedName>
        <fullName evidence="4">HTH psq-type domain-containing protein</fullName>
    </recommendedName>
</protein>
<accession>A0AAX4KTS9</accession>
<dbReference type="RefSeq" id="XP_066086932.1">
    <property type="nucleotide sequence ID" value="XM_066230835.1"/>
</dbReference>
<sequence length="76" mass="8201">MPKRATNRPKDKKPKLTPTKSKPKSATTTPTKKSDSASPSKGIGAFPVEAKKVLLEKAMDLAYKGLPYSELANEIS</sequence>
<feature type="compositionally biased region" description="Basic residues" evidence="1">
    <location>
        <begin position="1"/>
        <end position="15"/>
    </location>
</feature>
<keyword evidence="3" id="KW-1185">Reference proteome</keyword>
<evidence type="ECO:0000313" key="2">
    <source>
        <dbReference type="EMBL" id="WWD08965.1"/>
    </source>
</evidence>
<gene>
    <name evidence="2" type="ORF">V865_007080</name>
</gene>
<feature type="region of interest" description="Disordered" evidence="1">
    <location>
        <begin position="1"/>
        <end position="46"/>
    </location>
</feature>
<evidence type="ECO:0000313" key="3">
    <source>
        <dbReference type="Proteomes" id="UP001358614"/>
    </source>
</evidence>
<evidence type="ECO:0000256" key="1">
    <source>
        <dbReference type="SAM" id="MobiDB-lite"/>
    </source>
</evidence>
<feature type="compositionally biased region" description="Low complexity" evidence="1">
    <location>
        <begin position="16"/>
        <end position="41"/>
    </location>
</feature>
<name>A0AAX4KTS9_9TREE</name>
<dbReference type="KEGG" id="ker:91105881"/>
<dbReference type="EMBL" id="CP144090">
    <property type="protein sequence ID" value="WWD08965.1"/>
    <property type="molecule type" value="Genomic_DNA"/>
</dbReference>
<proteinExistence type="predicted"/>
<reference evidence="2 3" key="1">
    <citation type="submission" date="2024-01" db="EMBL/GenBank/DDBJ databases">
        <title>Comparative genomics of Cryptococcus and Kwoniella reveals pathogenesis evolution and contrasting modes of karyotype evolution via chromosome fusion or intercentromeric recombination.</title>
        <authorList>
            <person name="Coelho M.A."/>
            <person name="David-Palma M."/>
            <person name="Shea T."/>
            <person name="Bowers K."/>
            <person name="McGinley-Smith S."/>
            <person name="Mohammad A.W."/>
            <person name="Gnirke A."/>
            <person name="Yurkov A.M."/>
            <person name="Nowrousian M."/>
            <person name="Sun S."/>
            <person name="Cuomo C.A."/>
            <person name="Heitman J."/>
        </authorList>
    </citation>
    <scope>NUCLEOTIDE SEQUENCE [LARGE SCALE GENOMIC DNA]</scope>
    <source>
        <strain evidence="2 3">PYCC6329</strain>
    </source>
</reference>
<dbReference type="Proteomes" id="UP001358614">
    <property type="component" value="Chromosome 2"/>
</dbReference>
<dbReference type="GeneID" id="91105881"/>
<dbReference type="AlphaFoldDB" id="A0AAX4KTS9"/>